<feature type="compositionally biased region" description="Polar residues" evidence="1">
    <location>
        <begin position="262"/>
        <end position="271"/>
    </location>
</feature>
<dbReference type="SUPFAM" id="SSF81383">
    <property type="entry name" value="F-box domain"/>
    <property type="match status" value="1"/>
</dbReference>
<feature type="region of interest" description="Disordered" evidence="1">
    <location>
        <begin position="247"/>
        <end position="274"/>
    </location>
</feature>
<dbReference type="InterPro" id="IPR036047">
    <property type="entry name" value="F-box-like_dom_sf"/>
</dbReference>
<protein>
    <recommendedName>
        <fullName evidence="4">F-box domain-containing protein</fullName>
    </recommendedName>
</protein>
<accession>A0A8H8D7D3</accession>
<comment type="caution">
    <text evidence="2">The sequence shown here is derived from an EMBL/GenBank/DDBJ whole genome shotgun (WGS) entry which is preliminary data.</text>
</comment>
<sequence length="374" mass="42182">MNTDRCISSPSPRPAQLPPPATLITYHPAMPPANLTSLPPEIACVILTWLPDFTNLFSAIQSSHFWHDVFITGNNGRSILRSILQRKCSSLEPRKYGSVLRDLFDIVRYAVVPRTWARGIFEECWGWFMERDMEEMLIPIGMALAWSIATAPVPAPAPAVIYSPEEEQQQEQGQEHAKSKHLDEAIVLLEDIWKGSIPFGWTNLPFSFEDFPLRDEGVTAPAWPLMYPLAALLVKLYALLPGARGDGSGDDNDNHKRDGVHITNSNNSLENSDVRSPAREEILKMLRPRYDDLYVAVVAGIDIYIDTRTYQDGHEHLARNGVQFMNDPRQLSQGGLGGDGRLRYSARPAGNLFMFWMRIRCRPRFLPVDGLSVR</sequence>
<evidence type="ECO:0000256" key="1">
    <source>
        <dbReference type="SAM" id="MobiDB-lite"/>
    </source>
</evidence>
<name>A0A8H8D7D3_AJECA</name>
<gene>
    <name evidence="2" type="ORF">I7I52_01529</name>
</gene>
<evidence type="ECO:0008006" key="4">
    <source>
        <dbReference type="Google" id="ProtNLM"/>
    </source>
</evidence>
<dbReference type="VEuPathDB" id="FungiDB:I7I52_01529"/>
<dbReference type="AlphaFoldDB" id="A0A8H8D7D3"/>
<dbReference type="EMBL" id="JAEVHI010000001">
    <property type="protein sequence ID" value="KAG5303512.1"/>
    <property type="molecule type" value="Genomic_DNA"/>
</dbReference>
<organism evidence="2 3">
    <name type="scientific">Ajellomyces capsulatus</name>
    <name type="common">Darling's disease fungus</name>
    <name type="synonym">Histoplasma capsulatum</name>
    <dbReference type="NCBI Taxonomy" id="5037"/>
    <lineage>
        <taxon>Eukaryota</taxon>
        <taxon>Fungi</taxon>
        <taxon>Dikarya</taxon>
        <taxon>Ascomycota</taxon>
        <taxon>Pezizomycotina</taxon>
        <taxon>Eurotiomycetes</taxon>
        <taxon>Eurotiomycetidae</taxon>
        <taxon>Onygenales</taxon>
        <taxon>Ajellomycetaceae</taxon>
        <taxon>Histoplasma</taxon>
    </lineage>
</organism>
<dbReference type="Proteomes" id="UP000670092">
    <property type="component" value="Unassembled WGS sequence"/>
</dbReference>
<dbReference type="OrthoDB" id="4184091at2759"/>
<proteinExistence type="predicted"/>
<evidence type="ECO:0000313" key="3">
    <source>
        <dbReference type="Proteomes" id="UP000670092"/>
    </source>
</evidence>
<evidence type="ECO:0000313" key="2">
    <source>
        <dbReference type="EMBL" id="KAG5303512.1"/>
    </source>
</evidence>
<reference evidence="2 3" key="1">
    <citation type="submission" date="2021-01" db="EMBL/GenBank/DDBJ databases">
        <title>Chromosome-level genome assembly of a human fungal pathogen reveals clustering of transcriptionally co-regulated genes.</title>
        <authorList>
            <person name="Voorhies M."/>
            <person name="Cohen S."/>
            <person name="Shea T.P."/>
            <person name="Petrus S."/>
            <person name="Munoz J.F."/>
            <person name="Poplawski S."/>
            <person name="Goldman W.E."/>
            <person name="Michael T."/>
            <person name="Cuomo C.A."/>
            <person name="Sil A."/>
            <person name="Beyhan S."/>
        </authorList>
    </citation>
    <scope>NUCLEOTIDE SEQUENCE [LARGE SCALE GENOMIC DNA]</scope>
    <source>
        <strain evidence="2 3">G184AR</strain>
    </source>
</reference>